<dbReference type="Pfam" id="PF14934">
    <property type="entry name" value="TMEM254"/>
    <property type="match status" value="1"/>
</dbReference>
<comment type="caution">
    <text evidence="7">The sequence shown here is derived from an EMBL/GenBank/DDBJ whole genome shotgun (WGS) entry which is preliminary data.</text>
</comment>
<reference evidence="7" key="1">
    <citation type="submission" date="2021-02" db="EMBL/GenBank/DDBJ databases">
        <authorList>
            <person name="Nowell W R."/>
        </authorList>
    </citation>
    <scope>NUCLEOTIDE SEQUENCE</scope>
</reference>
<dbReference type="InterPro" id="IPR028110">
    <property type="entry name" value="TMEM254"/>
</dbReference>
<dbReference type="EMBL" id="CAJNOE010000931">
    <property type="protein sequence ID" value="CAF1360921.1"/>
    <property type="molecule type" value="Genomic_DNA"/>
</dbReference>
<dbReference type="Proteomes" id="UP000663868">
    <property type="component" value="Unassembled WGS sequence"/>
</dbReference>
<comment type="subcellular location">
    <subcellularLocation>
        <location evidence="1">Membrane</location>
        <topology evidence="1">Multi-pass membrane protein</topology>
    </subcellularLocation>
</comment>
<keyword evidence="3 6" id="KW-1133">Transmembrane helix</keyword>
<gene>
    <name evidence="7" type="ORF">IZO911_LOCUS37314</name>
    <name evidence="8" type="ORF">KXQ929_LOCUS16949</name>
</gene>
<dbReference type="PANTHER" id="PTHR34104">
    <property type="entry name" value="TRANSMEMBRANE PROTEIN 254"/>
    <property type="match status" value="1"/>
</dbReference>
<keyword evidence="4 6" id="KW-0472">Membrane</keyword>
<organism evidence="7 9">
    <name type="scientific">Adineta steineri</name>
    <dbReference type="NCBI Taxonomy" id="433720"/>
    <lineage>
        <taxon>Eukaryota</taxon>
        <taxon>Metazoa</taxon>
        <taxon>Spiralia</taxon>
        <taxon>Gnathifera</taxon>
        <taxon>Rotifera</taxon>
        <taxon>Eurotatoria</taxon>
        <taxon>Bdelloidea</taxon>
        <taxon>Adinetida</taxon>
        <taxon>Adinetidae</taxon>
        <taxon>Adineta</taxon>
    </lineage>
</organism>
<evidence type="ECO:0000256" key="4">
    <source>
        <dbReference type="ARBA" id="ARBA00023136"/>
    </source>
</evidence>
<evidence type="ECO:0000256" key="1">
    <source>
        <dbReference type="ARBA" id="ARBA00004141"/>
    </source>
</evidence>
<evidence type="ECO:0000313" key="9">
    <source>
        <dbReference type="Proteomes" id="UP000663860"/>
    </source>
</evidence>
<proteinExistence type="predicted"/>
<name>A0A815I424_9BILA</name>
<feature type="transmembrane region" description="Helical" evidence="6">
    <location>
        <begin position="12"/>
        <end position="32"/>
    </location>
</feature>
<dbReference type="PANTHER" id="PTHR34104:SF3">
    <property type="entry name" value="TRANSMEMBRANE PROTEIN 254"/>
    <property type="match status" value="1"/>
</dbReference>
<evidence type="ECO:0000256" key="2">
    <source>
        <dbReference type="ARBA" id="ARBA00022692"/>
    </source>
</evidence>
<keyword evidence="2 6" id="KW-0812">Transmembrane</keyword>
<sequence>MVKNFESPKIIWWIIVPICIIYLFLLVHWPYAIPFDYLGSFGQLSYYLISNYRILLFLILWSTFIAHLYEAFVARTICRQLNINQESTYLWIIQTFIVGYPSLRILKGYTRRGLW</sequence>
<evidence type="ECO:0000256" key="3">
    <source>
        <dbReference type="ARBA" id="ARBA00022989"/>
    </source>
</evidence>
<evidence type="ECO:0000313" key="7">
    <source>
        <dbReference type="EMBL" id="CAF1360921.1"/>
    </source>
</evidence>
<feature type="transmembrane region" description="Helical" evidence="6">
    <location>
        <begin position="89"/>
        <end position="106"/>
    </location>
</feature>
<dbReference type="GO" id="GO:0016020">
    <property type="term" value="C:membrane"/>
    <property type="evidence" value="ECO:0007669"/>
    <property type="project" value="UniProtKB-SubCell"/>
</dbReference>
<protein>
    <recommendedName>
        <fullName evidence="5">Transmembrane protein 254</fullName>
    </recommendedName>
</protein>
<evidence type="ECO:0000313" key="8">
    <source>
        <dbReference type="EMBL" id="CAF3799411.1"/>
    </source>
</evidence>
<accession>A0A815I424</accession>
<dbReference type="AlphaFoldDB" id="A0A815I424"/>
<evidence type="ECO:0000256" key="6">
    <source>
        <dbReference type="SAM" id="Phobius"/>
    </source>
</evidence>
<evidence type="ECO:0000256" key="5">
    <source>
        <dbReference type="ARBA" id="ARBA00034834"/>
    </source>
</evidence>
<feature type="transmembrane region" description="Helical" evidence="6">
    <location>
        <begin position="52"/>
        <end position="69"/>
    </location>
</feature>
<dbReference type="EMBL" id="CAJOBB010001046">
    <property type="protein sequence ID" value="CAF3799411.1"/>
    <property type="molecule type" value="Genomic_DNA"/>
</dbReference>
<dbReference type="Proteomes" id="UP000663860">
    <property type="component" value="Unassembled WGS sequence"/>
</dbReference>